<name>A0A6S6SHV2_9BACT</name>
<feature type="domain" description="DUF374" evidence="2">
    <location>
        <begin position="73"/>
        <end position="139"/>
    </location>
</feature>
<evidence type="ECO:0000313" key="3">
    <source>
        <dbReference type="EMBL" id="CAA6802368.1"/>
    </source>
</evidence>
<dbReference type="CDD" id="cd07983">
    <property type="entry name" value="LPLAT_DUF374-like"/>
    <property type="match status" value="1"/>
</dbReference>
<keyword evidence="1" id="KW-0472">Membrane</keyword>
<dbReference type="EMBL" id="CACVAW010000009">
    <property type="protein sequence ID" value="CAA6802368.1"/>
    <property type="molecule type" value="Genomic_DNA"/>
</dbReference>
<protein>
    <recommendedName>
        <fullName evidence="2">DUF374 domain-containing protein</fullName>
    </recommendedName>
</protein>
<evidence type="ECO:0000259" key="2">
    <source>
        <dbReference type="Pfam" id="PF04028"/>
    </source>
</evidence>
<dbReference type="AlphaFoldDB" id="A0A6S6SHV2"/>
<keyword evidence="1" id="KW-0812">Transmembrane</keyword>
<evidence type="ECO:0000256" key="1">
    <source>
        <dbReference type="SAM" id="Phobius"/>
    </source>
</evidence>
<proteinExistence type="predicted"/>
<sequence length="212" mass="24364">MNLPKKRRFKLIKRKIFSFLLPPIFNIFMRFISLTCKKTFIIDISDEIKSSQFIFAFWHGEIFMQPFSYNKIKPKGKIKTIISHHFDGNIIARTISFFGFGTVRGSTRDGAVGVLKKSFRTINEGYDVAITPDGPKGPAKSVANGIIALSQKKDLYIVASTFKSSKYWKLRSWDSFIIPKPFSKITIHVKKEFKLTGLDKQESIIKIKNIME</sequence>
<accession>A0A6S6SHV2</accession>
<dbReference type="Pfam" id="PF04028">
    <property type="entry name" value="DUF374"/>
    <property type="match status" value="1"/>
</dbReference>
<dbReference type="InterPro" id="IPR007172">
    <property type="entry name" value="DUF374"/>
</dbReference>
<organism evidence="3">
    <name type="scientific">uncultured Campylobacterales bacterium</name>
    <dbReference type="NCBI Taxonomy" id="352960"/>
    <lineage>
        <taxon>Bacteria</taxon>
        <taxon>Pseudomonadati</taxon>
        <taxon>Campylobacterota</taxon>
        <taxon>Epsilonproteobacteria</taxon>
        <taxon>Campylobacterales</taxon>
        <taxon>environmental samples</taxon>
    </lineage>
</organism>
<reference evidence="3" key="1">
    <citation type="submission" date="2020-01" db="EMBL/GenBank/DDBJ databases">
        <authorList>
            <person name="Meier V. D."/>
            <person name="Meier V D."/>
        </authorList>
    </citation>
    <scope>NUCLEOTIDE SEQUENCE</scope>
    <source>
        <strain evidence="3">HLG_WM_MAG_12</strain>
    </source>
</reference>
<feature type="transmembrane region" description="Helical" evidence="1">
    <location>
        <begin position="16"/>
        <end position="34"/>
    </location>
</feature>
<keyword evidence="1" id="KW-1133">Transmembrane helix</keyword>
<gene>
    <name evidence="3" type="ORF">HELGO_WM11590</name>
</gene>